<evidence type="ECO:0000256" key="3">
    <source>
        <dbReference type="ARBA" id="ARBA00022692"/>
    </source>
</evidence>
<keyword evidence="3 6" id="KW-0812">Transmembrane</keyword>
<evidence type="ECO:0000256" key="6">
    <source>
        <dbReference type="RuleBase" id="RU000477"/>
    </source>
</evidence>
<feature type="transmembrane region" description="Helical" evidence="7">
    <location>
        <begin position="65"/>
        <end position="87"/>
    </location>
</feature>
<feature type="transmembrane region" description="Helical" evidence="7">
    <location>
        <begin position="225"/>
        <end position="246"/>
    </location>
</feature>
<proteinExistence type="inferred from homology"/>
<evidence type="ECO:0000256" key="1">
    <source>
        <dbReference type="ARBA" id="ARBA00004141"/>
    </source>
</evidence>
<evidence type="ECO:0000313" key="8">
    <source>
        <dbReference type="EMBL" id="CAI8618713.1"/>
    </source>
</evidence>
<organism evidence="8 9">
    <name type="scientific">Vicia faba</name>
    <name type="common">Broad bean</name>
    <name type="synonym">Faba vulgaris</name>
    <dbReference type="NCBI Taxonomy" id="3906"/>
    <lineage>
        <taxon>Eukaryota</taxon>
        <taxon>Viridiplantae</taxon>
        <taxon>Streptophyta</taxon>
        <taxon>Embryophyta</taxon>
        <taxon>Tracheophyta</taxon>
        <taxon>Spermatophyta</taxon>
        <taxon>Magnoliopsida</taxon>
        <taxon>eudicotyledons</taxon>
        <taxon>Gunneridae</taxon>
        <taxon>Pentapetalae</taxon>
        <taxon>rosids</taxon>
        <taxon>fabids</taxon>
        <taxon>Fabales</taxon>
        <taxon>Fabaceae</taxon>
        <taxon>Papilionoideae</taxon>
        <taxon>50 kb inversion clade</taxon>
        <taxon>NPAAA clade</taxon>
        <taxon>Hologalegina</taxon>
        <taxon>IRL clade</taxon>
        <taxon>Fabeae</taxon>
        <taxon>Vicia</taxon>
    </lineage>
</organism>
<dbReference type="PANTHER" id="PTHR45724">
    <property type="entry name" value="AQUAPORIN NIP2-1"/>
    <property type="match status" value="1"/>
</dbReference>
<comment type="similarity">
    <text evidence="6">Belongs to the MIP/aquaporin (TC 1.A.8) family.</text>
</comment>
<keyword evidence="4 7" id="KW-1133">Transmembrane helix</keyword>
<evidence type="ECO:0000313" key="9">
    <source>
        <dbReference type="Proteomes" id="UP001157006"/>
    </source>
</evidence>
<accession>A0AAV1B8Y2</accession>
<dbReference type="PROSITE" id="PS00221">
    <property type="entry name" value="MIP"/>
    <property type="match status" value="1"/>
</dbReference>
<keyword evidence="2 6" id="KW-0813">Transport</keyword>
<comment type="subcellular location">
    <subcellularLocation>
        <location evidence="1">Membrane</location>
        <topology evidence="1">Multi-pass membrane protein</topology>
    </subcellularLocation>
</comment>
<dbReference type="Gene3D" id="1.20.1080.10">
    <property type="entry name" value="Glycerol uptake facilitator protein"/>
    <property type="match status" value="1"/>
</dbReference>
<feature type="transmembrane region" description="Helical" evidence="7">
    <location>
        <begin position="186"/>
        <end position="205"/>
    </location>
</feature>
<dbReference type="SUPFAM" id="SSF81338">
    <property type="entry name" value="Aquaporin-like"/>
    <property type="match status" value="1"/>
</dbReference>
<evidence type="ECO:0000256" key="4">
    <source>
        <dbReference type="ARBA" id="ARBA00022989"/>
    </source>
</evidence>
<dbReference type="Proteomes" id="UP001157006">
    <property type="component" value="Chromosome 6"/>
</dbReference>
<dbReference type="GO" id="GO:0016020">
    <property type="term" value="C:membrane"/>
    <property type="evidence" value="ECO:0007669"/>
    <property type="project" value="UniProtKB-SubCell"/>
</dbReference>
<feature type="transmembrane region" description="Helical" evidence="7">
    <location>
        <begin position="116"/>
        <end position="136"/>
    </location>
</feature>
<evidence type="ECO:0000256" key="7">
    <source>
        <dbReference type="SAM" id="Phobius"/>
    </source>
</evidence>
<evidence type="ECO:0000256" key="5">
    <source>
        <dbReference type="ARBA" id="ARBA00023136"/>
    </source>
</evidence>
<reference evidence="8 9" key="1">
    <citation type="submission" date="2023-01" db="EMBL/GenBank/DDBJ databases">
        <authorList>
            <person name="Kreplak J."/>
        </authorList>
    </citation>
    <scope>NUCLEOTIDE SEQUENCE [LARGE SCALE GENOMIC DNA]</scope>
</reference>
<sequence>MANDNSARVETNDIENNDTVLDVNKDSSQDSYVPFLQKLIAEVVGTYFLLFAGCASIIVNKNHDNVVTLPGVAIVWGLTLLVLIYSLGHISGAHFNPAVTIAFATTRRFPLIQVPAYILAQLLGGTLASGTLKLIFSGTHDQFSGTLATGSNFQAFALEFIVTFHLMFTISAVATDNRAIGELAGIAVGSTLLLNVLVAGPITGASMNPVRSLGPAFVHNEYRGIWIFIISPILGAVAGAWVYNLVRHTNKPLREITKSASFLKEAKRGGNN</sequence>
<gene>
    <name evidence="8" type="ORF">VFH_VI136120</name>
</gene>
<dbReference type="AlphaFoldDB" id="A0AAV1B8Y2"/>
<dbReference type="InterPro" id="IPR000425">
    <property type="entry name" value="MIP"/>
</dbReference>
<dbReference type="GO" id="GO:0015267">
    <property type="term" value="F:channel activity"/>
    <property type="evidence" value="ECO:0007669"/>
    <property type="project" value="InterPro"/>
</dbReference>
<dbReference type="NCBIfam" id="TIGR00861">
    <property type="entry name" value="MIP"/>
    <property type="match status" value="1"/>
</dbReference>
<dbReference type="Pfam" id="PF00230">
    <property type="entry name" value="MIP"/>
    <property type="match status" value="1"/>
</dbReference>
<dbReference type="PANTHER" id="PTHR45724:SF18">
    <property type="entry name" value="NODULIN-26"/>
    <property type="match status" value="1"/>
</dbReference>
<dbReference type="InterPro" id="IPR034294">
    <property type="entry name" value="Aquaporin_transptr"/>
</dbReference>
<feature type="transmembrane region" description="Helical" evidence="7">
    <location>
        <begin position="39"/>
        <end position="59"/>
    </location>
</feature>
<evidence type="ECO:0000256" key="2">
    <source>
        <dbReference type="ARBA" id="ARBA00022448"/>
    </source>
</evidence>
<dbReference type="CDD" id="cd00333">
    <property type="entry name" value="MIP"/>
    <property type="match status" value="1"/>
</dbReference>
<dbReference type="InterPro" id="IPR022357">
    <property type="entry name" value="MIP_CS"/>
</dbReference>
<dbReference type="InterPro" id="IPR023271">
    <property type="entry name" value="Aquaporin-like"/>
</dbReference>
<name>A0AAV1B8Y2_VICFA</name>
<keyword evidence="9" id="KW-1185">Reference proteome</keyword>
<feature type="transmembrane region" description="Helical" evidence="7">
    <location>
        <begin position="156"/>
        <end position="174"/>
    </location>
</feature>
<keyword evidence="5 7" id="KW-0472">Membrane</keyword>
<protein>
    <submittedName>
        <fullName evidence="8">Uncharacterized protein</fullName>
    </submittedName>
</protein>
<dbReference type="PRINTS" id="PR00783">
    <property type="entry name" value="MINTRINSICP"/>
</dbReference>
<dbReference type="EMBL" id="OX451741">
    <property type="protein sequence ID" value="CAI8618713.1"/>
    <property type="molecule type" value="Genomic_DNA"/>
</dbReference>